<dbReference type="InterPro" id="IPR037523">
    <property type="entry name" value="VOC_core"/>
</dbReference>
<evidence type="ECO:0000313" key="3">
    <source>
        <dbReference type="Proteomes" id="UP000051326"/>
    </source>
</evidence>
<dbReference type="InterPro" id="IPR052164">
    <property type="entry name" value="Anthracycline_SecMetBiosynth"/>
</dbReference>
<dbReference type="InterPro" id="IPR004360">
    <property type="entry name" value="Glyas_Fos-R_dOase_dom"/>
</dbReference>
<dbReference type="EMBL" id="CYSR01000005">
    <property type="protein sequence ID" value="CUH98335.1"/>
    <property type="molecule type" value="Genomic_DNA"/>
</dbReference>
<dbReference type="RefSeq" id="WP_058284582.1">
    <property type="nucleotide sequence ID" value="NZ_CYSR01000005.1"/>
</dbReference>
<sequence length="257" mass="26882">MQTAKTGQIVWHDLFTGDRDGSMAFYQKVAGWSYQVERAADFAWGGGARDFVLALSDGEAGAGLAETPAGLPGGWIPYAEVSDVDAAAALAKRLGGETVRPPFEVPGVGRNALLRDPLGALFGISLSRHGFPAPRRQFGPEVYLSHGAEFPAAFYAGVCGWQLPAVQPPEQTALPIFGPSGDLVALHYTAEPLAGSRPGWVPNIRVTSPRSARDAAEALGAAWTEGFAVPYAEACEYFLIAPDGAPAALSRTGTGSP</sequence>
<accession>A0A0P1H628</accession>
<protein>
    <submittedName>
        <fullName evidence="2">27 kDa antigen Cfp30B</fullName>
    </submittedName>
</protein>
<dbReference type="Pfam" id="PF00903">
    <property type="entry name" value="Glyoxalase"/>
    <property type="match status" value="1"/>
</dbReference>
<dbReference type="AlphaFoldDB" id="A0A0P1H628"/>
<dbReference type="CDD" id="cd07247">
    <property type="entry name" value="SgaA_N_like"/>
    <property type="match status" value="1"/>
</dbReference>
<evidence type="ECO:0000259" key="1">
    <source>
        <dbReference type="PROSITE" id="PS51819"/>
    </source>
</evidence>
<feature type="domain" description="VOC" evidence="1">
    <location>
        <begin position="8"/>
        <end position="127"/>
    </location>
</feature>
<dbReference type="Proteomes" id="UP000051326">
    <property type="component" value="Unassembled WGS sequence"/>
</dbReference>
<proteinExistence type="predicted"/>
<dbReference type="PANTHER" id="PTHR33993">
    <property type="entry name" value="GLYOXALASE-RELATED"/>
    <property type="match status" value="1"/>
</dbReference>
<dbReference type="InterPro" id="IPR029068">
    <property type="entry name" value="Glyas_Bleomycin-R_OHBP_Dase"/>
</dbReference>
<organism evidence="2 3">
    <name type="scientific">Leisingera aquaemixtae</name>
    <dbReference type="NCBI Taxonomy" id="1396826"/>
    <lineage>
        <taxon>Bacteria</taxon>
        <taxon>Pseudomonadati</taxon>
        <taxon>Pseudomonadota</taxon>
        <taxon>Alphaproteobacteria</taxon>
        <taxon>Rhodobacterales</taxon>
        <taxon>Roseobacteraceae</taxon>
        <taxon>Leisingera</taxon>
    </lineage>
</organism>
<dbReference type="SUPFAM" id="SSF54593">
    <property type="entry name" value="Glyoxalase/Bleomycin resistance protein/Dihydroxybiphenyl dioxygenase"/>
    <property type="match status" value="2"/>
</dbReference>
<dbReference type="PANTHER" id="PTHR33993:SF14">
    <property type="entry name" value="GB|AAF24581.1"/>
    <property type="match status" value="1"/>
</dbReference>
<dbReference type="Gene3D" id="3.10.180.10">
    <property type="entry name" value="2,3-Dihydroxybiphenyl 1,2-Dioxygenase, domain 1"/>
    <property type="match status" value="2"/>
</dbReference>
<reference evidence="2 3" key="1">
    <citation type="submission" date="2015-09" db="EMBL/GenBank/DDBJ databases">
        <authorList>
            <consortium name="Swine Surveillance"/>
        </authorList>
    </citation>
    <scope>NUCLEOTIDE SEQUENCE [LARGE SCALE GENOMIC DNA]</scope>
    <source>
        <strain evidence="2 3">CECT 8399</strain>
    </source>
</reference>
<evidence type="ECO:0000313" key="2">
    <source>
        <dbReference type="EMBL" id="CUH98335.1"/>
    </source>
</evidence>
<dbReference type="STRING" id="1396826.PHA8399_00449"/>
<name>A0A0P1H628_9RHOB</name>
<gene>
    <name evidence="2" type="ORF">PHA8399_00449</name>
</gene>
<dbReference type="PROSITE" id="PS51819">
    <property type="entry name" value="VOC"/>
    <property type="match status" value="1"/>
</dbReference>